<dbReference type="SUPFAM" id="SSF54909">
    <property type="entry name" value="Dimeric alpha+beta barrel"/>
    <property type="match status" value="1"/>
</dbReference>
<dbReference type="Pfam" id="PF13412">
    <property type="entry name" value="HTH_24"/>
    <property type="match status" value="1"/>
</dbReference>
<dbReference type="GO" id="GO:0005829">
    <property type="term" value="C:cytosol"/>
    <property type="evidence" value="ECO:0007669"/>
    <property type="project" value="TreeGrafter"/>
</dbReference>
<dbReference type="SUPFAM" id="SSF46785">
    <property type="entry name" value="Winged helix' DNA-binding domain"/>
    <property type="match status" value="1"/>
</dbReference>
<gene>
    <name evidence="5" type="ORF">EFY79_08520</name>
</gene>
<dbReference type="Pfam" id="PF01037">
    <property type="entry name" value="AsnC_trans_reg"/>
    <property type="match status" value="1"/>
</dbReference>
<dbReference type="GO" id="GO:0043200">
    <property type="term" value="P:response to amino acid"/>
    <property type="evidence" value="ECO:0007669"/>
    <property type="project" value="TreeGrafter"/>
</dbReference>
<keyword evidence="2" id="KW-0238">DNA-binding</keyword>
<accession>A0A3M9NI43</accession>
<evidence type="ECO:0000256" key="2">
    <source>
        <dbReference type="ARBA" id="ARBA00023125"/>
    </source>
</evidence>
<reference evidence="5 6" key="1">
    <citation type="submission" date="2018-11" db="EMBL/GenBank/DDBJ databases">
        <title>Draft genome sequence of Ferruginibacter sp. BO-59.</title>
        <authorList>
            <person name="Im W.T."/>
        </authorList>
    </citation>
    <scope>NUCLEOTIDE SEQUENCE [LARGE SCALE GENOMIC DNA]</scope>
    <source>
        <strain evidence="5 6">BO-59</strain>
    </source>
</reference>
<organism evidence="5 6">
    <name type="scientific">Hanamia caeni</name>
    <dbReference type="NCBI Taxonomy" id="2294116"/>
    <lineage>
        <taxon>Bacteria</taxon>
        <taxon>Pseudomonadati</taxon>
        <taxon>Bacteroidota</taxon>
        <taxon>Chitinophagia</taxon>
        <taxon>Chitinophagales</taxon>
        <taxon>Chitinophagaceae</taxon>
        <taxon>Hanamia</taxon>
    </lineage>
</organism>
<dbReference type="EMBL" id="RJJR01000005">
    <property type="protein sequence ID" value="RNI37430.1"/>
    <property type="molecule type" value="Genomic_DNA"/>
</dbReference>
<evidence type="ECO:0000313" key="5">
    <source>
        <dbReference type="EMBL" id="RNI37430.1"/>
    </source>
</evidence>
<dbReference type="OrthoDB" id="9800326at2"/>
<dbReference type="InterPro" id="IPR011008">
    <property type="entry name" value="Dimeric_a/b-barrel"/>
</dbReference>
<dbReference type="AlphaFoldDB" id="A0A3M9NI43"/>
<dbReference type="Gene3D" id="1.10.10.10">
    <property type="entry name" value="Winged helix-like DNA-binding domain superfamily/Winged helix DNA-binding domain"/>
    <property type="match status" value="1"/>
</dbReference>
<proteinExistence type="predicted"/>
<evidence type="ECO:0000256" key="1">
    <source>
        <dbReference type="ARBA" id="ARBA00023015"/>
    </source>
</evidence>
<keyword evidence="6" id="KW-1185">Reference proteome</keyword>
<evidence type="ECO:0000259" key="4">
    <source>
        <dbReference type="PROSITE" id="PS50956"/>
    </source>
</evidence>
<dbReference type="InterPro" id="IPR036390">
    <property type="entry name" value="WH_DNA-bd_sf"/>
</dbReference>
<protein>
    <submittedName>
        <fullName evidence="5">Lrp/AsnC family transcriptional regulator</fullName>
    </submittedName>
</protein>
<dbReference type="Proteomes" id="UP000267223">
    <property type="component" value="Unassembled WGS sequence"/>
</dbReference>
<sequence>MLDTIDKSILKMLQNDAHITNREISLKLHLTTTPVHERIKRLEKDGYIKKYVALLDKEKLDKGLTVFCNVSLKQHTNENGKKLVKEIQSIPEVVECYNIAGDYDFMLKILVKDMPAYQKFVLGVLGTIKSIGSVKSVFVMGEIKSSTSVPF</sequence>
<name>A0A3M9NI43_9BACT</name>
<dbReference type="PANTHER" id="PTHR30154:SF34">
    <property type="entry name" value="TRANSCRIPTIONAL REGULATOR AZLB"/>
    <property type="match status" value="1"/>
</dbReference>
<evidence type="ECO:0000313" key="6">
    <source>
        <dbReference type="Proteomes" id="UP000267223"/>
    </source>
</evidence>
<dbReference type="InterPro" id="IPR036388">
    <property type="entry name" value="WH-like_DNA-bd_sf"/>
</dbReference>
<comment type="caution">
    <text evidence="5">The sequence shown here is derived from an EMBL/GenBank/DDBJ whole genome shotgun (WGS) entry which is preliminary data.</text>
</comment>
<evidence type="ECO:0000256" key="3">
    <source>
        <dbReference type="ARBA" id="ARBA00023163"/>
    </source>
</evidence>
<dbReference type="PANTHER" id="PTHR30154">
    <property type="entry name" value="LEUCINE-RESPONSIVE REGULATORY PROTEIN"/>
    <property type="match status" value="1"/>
</dbReference>
<feature type="domain" description="HTH asnC-type" evidence="4">
    <location>
        <begin position="2"/>
        <end position="65"/>
    </location>
</feature>
<dbReference type="SMART" id="SM00344">
    <property type="entry name" value="HTH_ASNC"/>
    <property type="match status" value="1"/>
</dbReference>
<dbReference type="RefSeq" id="WP_123120271.1">
    <property type="nucleotide sequence ID" value="NZ_RJJR01000005.1"/>
</dbReference>
<dbReference type="InterPro" id="IPR000485">
    <property type="entry name" value="AsnC-type_HTH_dom"/>
</dbReference>
<keyword evidence="3" id="KW-0804">Transcription</keyword>
<dbReference type="PRINTS" id="PR00033">
    <property type="entry name" value="HTHASNC"/>
</dbReference>
<dbReference type="PROSITE" id="PS50956">
    <property type="entry name" value="HTH_ASNC_2"/>
    <property type="match status" value="1"/>
</dbReference>
<dbReference type="InterPro" id="IPR019888">
    <property type="entry name" value="Tscrpt_reg_AsnC-like"/>
</dbReference>
<dbReference type="Gene3D" id="3.30.70.920">
    <property type="match status" value="1"/>
</dbReference>
<dbReference type="InterPro" id="IPR019887">
    <property type="entry name" value="Tscrpt_reg_AsnC/Lrp_C"/>
</dbReference>
<dbReference type="GO" id="GO:0043565">
    <property type="term" value="F:sequence-specific DNA binding"/>
    <property type="evidence" value="ECO:0007669"/>
    <property type="project" value="InterPro"/>
</dbReference>
<keyword evidence="1" id="KW-0805">Transcription regulation</keyword>